<dbReference type="InterPro" id="IPR011598">
    <property type="entry name" value="bHLH_dom"/>
</dbReference>
<evidence type="ECO:0000256" key="1">
    <source>
        <dbReference type="ARBA" id="ARBA00023015"/>
    </source>
</evidence>
<reference evidence="6 7" key="1">
    <citation type="submission" date="2019-09" db="EMBL/GenBank/DDBJ databases">
        <title>Bird 10,000 Genomes (B10K) Project - Family phase.</title>
        <authorList>
            <person name="Zhang G."/>
        </authorList>
    </citation>
    <scope>NUCLEOTIDE SEQUENCE [LARGE SCALE GENOMIC DNA]</scope>
    <source>
        <strain evidence="6">OUT-0004</strain>
    </source>
</reference>
<dbReference type="Proteomes" id="UP000516988">
    <property type="component" value="Unassembled WGS sequence"/>
</dbReference>
<dbReference type="Pfam" id="PF23171">
    <property type="entry name" value="bHLH_HIF1A"/>
    <property type="match status" value="1"/>
</dbReference>
<evidence type="ECO:0000256" key="2">
    <source>
        <dbReference type="ARBA" id="ARBA00023163"/>
    </source>
</evidence>
<keyword evidence="2" id="KW-0804">Transcription</keyword>
<dbReference type="PROSITE" id="PS50888">
    <property type="entry name" value="BHLH"/>
    <property type="match status" value="1"/>
</dbReference>
<feature type="domain" description="BHLH" evidence="5">
    <location>
        <begin position="5"/>
        <end position="58"/>
    </location>
</feature>
<gene>
    <name evidence="6" type="primary">Hif3a</name>
    <name evidence="6" type="ORF">STECAR_R13374</name>
</gene>
<organism evidence="6 7">
    <name type="scientific">Steatornis caripensis</name>
    <name type="common">Oilbird</name>
    <dbReference type="NCBI Taxonomy" id="48435"/>
    <lineage>
        <taxon>Eukaryota</taxon>
        <taxon>Metazoa</taxon>
        <taxon>Chordata</taxon>
        <taxon>Craniata</taxon>
        <taxon>Vertebrata</taxon>
        <taxon>Euteleostomi</taxon>
        <taxon>Archelosauria</taxon>
        <taxon>Archosauria</taxon>
        <taxon>Dinosauria</taxon>
        <taxon>Saurischia</taxon>
        <taxon>Theropoda</taxon>
        <taxon>Coelurosauria</taxon>
        <taxon>Aves</taxon>
        <taxon>Neognathae</taxon>
        <taxon>Neoaves</taxon>
        <taxon>Strisores</taxon>
        <taxon>Caprimulgiformes</taxon>
        <taxon>Steatornithidae</taxon>
        <taxon>Steatornis</taxon>
    </lineage>
</organism>
<dbReference type="EMBL" id="VZSC01011275">
    <property type="protein sequence ID" value="NWX46761.1"/>
    <property type="molecule type" value="Genomic_DNA"/>
</dbReference>
<evidence type="ECO:0000256" key="4">
    <source>
        <dbReference type="SAM" id="MobiDB-lite"/>
    </source>
</evidence>
<dbReference type="PANTHER" id="PTHR23043:SF18">
    <property type="entry name" value="HYPOXIA-INDUCIBLE FACTOR 3-ALPHA"/>
    <property type="match status" value="1"/>
</dbReference>
<dbReference type="SUPFAM" id="SSF47459">
    <property type="entry name" value="HLH, helix-loop-helix DNA-binding domain"/>
    <property type="match status" value="1"/>
</dbReference>
<feature type="non-terminal residue" evidence="6">
    <location>
        <position position="1"/>
    </location>
</feature>
<dbReference type="AlphaFoldDB" id="A0A7K6WH72"/>
<dbReference type="GO" id="GO:0000977">
    <property type="term" value="F:RNA polymerase II transcription regulatory region sequence-specific DNA binding"/>
    <property type="evidence" value="ECO:0007669"/>
    <property type="project" value="TreeGrafter"/>
</dbReference>
<evidence type="ECO:0000313" key="7">
    <source>
        <dbReference type="Proteomes" id="UP000516988"/>
    </source>
</evidence>
<dbReference type="FunFam" id="4.10.280.10:FF:000076">
    <property type="entry name" value="hypoxia-inducible factor 3-alpha isoform X1"/>
    <property type="match status" value="1"/>
</dbReference>
<keyword evidence="3" id="KW-0539">Nucleus</keyword>
<evidence type="ECO:0000313" key="6">
    <source>
        <dbReference type="EMBL" id="NWX46761.1"/>
    </source>
</evidence>
<dbReference type="GO" id="GO:0000981">
    <property type="term" value="F:DNA-binding transcription factor activity, RNA polymerase II-specific"/>
    <property type="evidence" value="ECO:0007669"/>
    <property type="project" value="TreeGrafter"/>
</dbReference>
<feature type="non-terminal residue" evidence="6">
    <location>
        <position position="84"/>
    </location>
</feature>
<keyword evidence="1" id="KW-0805">Transcription regulation</keyword>
<keyword evidence="7" id="KW-1185">Reference proteome</keyword>
<dbReference type="SMART" id="SM00353">
    <property type="entry name" value="HLH"/>
    <property type="match status" value="1"/>
</dbReference>
<dbReference type="Gene3D" id="4.10.280.10">
    <property type="entry name" value="Helix-loop-helix DNA-binding domain"/>
    <property type="match status" value="1"/>
</dbReference>
<sequence length="84" mass="9462">STPELRRERSRDAARCRRSRETEVFCQLARTLPFARGVSAHLDKASIMRLTISYLRVHRLLAAGEPPAPQHRRAPTGPPRAPGH</sequence>
<proteinExistence type="predicted"/>
<dbReference type="GO" id="GO:0071456">
    <property type="term" value="P:cellular response to hypoxia"/>
    <property type="evidence" value="ECO:0007669"/>
    <property type="project" value="TreeGrafter"/>
</dbReference>
<evidence type="ECO:0000256" key="3">
    <source>
        <dbReference type="ARBA" id="ARBA00023242"/>
    </source>
</evidence>
<dbReference type="OrthoDB" id="6021714at2759"/>
<protein>
    <submittedName>
        <fullName evidence="6">HIF3A factor</fullName>
    </submittedName>
</protein>
<accession>A0A7K6WH72</accession>
<name>A0A7K6WH72_STECA</name>
<comment type="caution">
    <text evidence="6">The sequence shown here is derived from an EMBL/GenBank/DDBJ whole genome shotgun (WGS) entry which is preliminary data.</text>
</comment>
<evidence type="ECO:0000259" key="5">
    <source>
        <dbReference type="PROSITE" id="PS50888"/>
    </source>
</evidence>
<feature type="region of interest" description="Disordered" evidence="4">
    <location>
        <begin position="63"/>
        <end position="84"/>
    </location>
</feature>
<dbReference type="PANTHER" id="PTHR23043">
    <property type="entry name" value="HYPOXIA-INDUCIBLE FACTOR 1 ALPHA"/>
    <property type="match status" value="1"/>
</dbReference>
<dbReference type="InterPro" id="IPR036638">
    <property type="entry name" value="HLH_DNA-bd_sf"/>
</dbReference>
<dbReference type="GO" id="GO:0046983">
    <property type="term" value="F:protein dimerization activity"/>
    <property type="evidence" value="ECO:0007669"/>
    <property type="project" value="InterPro"/>
</dbReference>